<accession>A0A813EV78</accession>
<dbReference type="Proteomes" id="UP000654075">
    <property type="component" value="Unassembled WGS sequence"/>
</dbReference>
<feature type="region of interest" description="Disordered" evidence="1">
    <location>
        <begin position="71"/>
        <end position="104"/>
    </location>
</feature>
<gene>
    <name evidence="2" type="ORF">PGLA1383_LOCUS21154</name>
</gene>
<comment type="caution">
    <text evidence="2">The sequence shown here is derived from an EMBL/GenBank/DDBJ whole genome shotgun (WGS) entry which is preliminary data.</text>
</comment>
<dbReference type="AlphaFoldDB" id="A0A813EV78"/>
<sequence>MSIPLFLPAHLWRWTMRWSQADAVGNRNASRLGQSSAELQPEPCAGHRGARFQGSTCVNFDMDRFEWSDPWQLTAGSGSDGDKDREGDPADAEEDGEGPPFGPLPYSPFSPDRYRLYPQSAAFWSELSEAALRPHLAYFASFAELFGLLLATDSDSLRATSDAMSSWQRSQAQSAVNFWREAVLALLEAGAST</sequence>
<protein>
    <submittedName>
        <fullName evidence="2">Uncharacterized protein</fullName>
    </submittedName>
</protein>
<name>A0A813EV78_POLGL</name>
<evidence type="ECO:0000256" key="1">
    <source>
        <dbReference type="SAM" id="MobiDB-lite"/>
    </source>
</evidence>
<keyword evidence="3" id="KW-1185">Reference proteome</keyword>
<evidence type="ECO:0000313" key="3">
    <source>
        <dbReference type="Proteomes" id="UP000654075"/>
    </source>
</evidence>
<dbReference type="EMBL" id="CAJNNV010014814">
    <property type="protein sequence ID" value="CAE8602924.1"/>
    <property type="molecule type" value="Genomic_DNA"/>
</dbReference>
<feature type="non-terminal residue" evidence="2">
    <location>
        <position position="1"/>
    </location>
</feature>
<organism evidence="2 3">
    <name type="scientific">Polarella glacialis</name>
    <name type="common">Dinoflagellate</name>
    <dbReference type="NCBI Taxonomy" id="89957"/>
    <lineage>
        <taxon>Eukaryota</taxon>
        <taxon>Sar</taxon>
        <taxon>Alveolata</taxon>
        <taxon>Dinophyceae</taxon>
        <taxon>Suessiales</taxon>
        <taxon>Suessiaceae</taxon>
        <taxon>Polarella</taxon>
    </lineage>
</organism>
<proteinExistence type="predicted"/>
<evidence type="ECO:0000313" key="2">
    <source>
        <dbReference type="EMBL" id="CAE8602924.1"/>
    </source>
</evidence>
<reference evidence="2" key="1">
    <citation type="submission" date="2021-02" db="EMBL/GenBank/DDBJ databases">
        <authorList>
            <person name="Dougan E. K."/>
            <person name="Rhodes N."/>
            <person name="Thang M."/>
            <person name="Chan C."/>
        </authorList>
    </citation>
    <scope>NUCLEOTIDE SEQUENCE</scope>
</reference>